<keyword evidence="1" id="KW-0472">Membrane</keyword>
<feature type="transmembrane region" description="Helical" evidence="1">
    <location>
        <begin position="122"/>
        <end position="143"/>
    </location>
</feature>
<feature type="transmembrane region" description="Helical" evidence="1">
    <location>
        <begin position="88"/>
        <end position="110"/>
    </location>
</feature>
<dbReference type="GeneID" id="300079810"/>
<reference evidence="2" key="1">
    <citation type="submission" date="2022-06" db="EMBL/GenBank/DDBJ databases">
        <title>Complete genome of Pseudomonas hydrolytica DSWY01T.</title>
        <authorList>
            <person name="Jung J."/>
            <person name="Jeon C.O."/>
        </authorList>
    </citation>
    <scope>NUCLEOTIDE SEQUENCE</scope>
    <source>
        <strain evidence="2">DSWY01</strain>
    </source>
</reference>
<keyword evidence="1" id="KW-1133">Transmembrane helix</keyword>
<proteinExistence type="predicted"/>
<keyword evidence="3" id="KW-1185">Reference proteome</keyword>
<dbReference type="Proteomes" id="UP001054897">
    <property type="component" value="Chromosome"/>
</dbReference>
<dbReference type="RefSeq" id="WP_129481927.1">
    <property type="nucleotide sequence ID" value="NZ_CP099397.1"/>
</dbReference>
<evidence type="ECO:0000256" key="1">
    <source>
        <dbReference type="SAM" id="Phobius"/>
    </source>
</evidence>
<sequence length="159" mass="16724">MSSKPRLLLAFVLAVLLAALLASIFQTQTNLAALQALGAPMPLQVRVGTTCLDLLGFAPVFALLAALGFLFALPLATWCAQRLPPLRWMIFLLAGALAIWVALALANMLAPMPTLIAANRTLIGTLGLMASGSAGALLFALLARRVRYLTQPTSSDLPS</sequence>
<protein>
    <submittedName>
        <fullName evidence="2">Uncharacterized protein</fullName>
    </submittedName>
</protein>
<feature type="transmembrane region" description="Helical" evidence="1">
    <location>
        <begin position="54"/>
        <end position="76"/>
    </location>
</feature>
<dbReference type="EMBL" id="CP099397">
    <property type="protein sequence ID" value="USR40325.1"/>
    <property type="molecule type" value="Genomic_DNA"/>
</dbReference>
<accession>A0ABY5A9L9</accession>
<evidence type="ECO:0000313" key="3">
    <source>
        <dbReference type="Proteomes" id="UP001054897"/>
    </source>
</evidence>
<evidence type="ECO:0000313" key="2">
    <source>
        <dbReference type="EMBL" id="USR40325.1"/>
    </source>
</evidence>
<gene>
    <name evidence="2" type="ORF">L1F06_002485</name>
</gene>
<name>A0ABY5A9L9_9GAMM</name>
<organism evidence="2 3">
    <name type="scientific">Ectopseudomonas hydrolytica</name>
    <dbReference type="NCBI Taxonomy" id="2493633"/>
    <lineage>
        <taxon>Bacteria</taxon>
        <taxon>Pseudomonadati</taxon>
        <taxon>Pseudomonadota</taxon>
        <taxon>Gammaproteobacteria</taxon>
        <taxon>Pseudomonadales</taxon>
        <taxon>Pseudomonadaceae</taxon>
        <taxon>Ectopseudomonas</taxon>
    </lineage>
</organism>
<keyword evidence="1" id="KW-0812">Transmembrane</keyword>